<evidence type="ECO:0000256" key="1">
    <source>
        <dbReference type="SAM" id="MobiDB-lite"/>
    </source>
</evidence>
<dbReference type="GO" id="GO:0005730">
    <property type="term" value="C:nucleolus"/>
    <property type="evidence" value="ECO:0007669"/>
    <property type="project" value="TreeGrafter"/>
</dbReference>
<dbReference type="InterPro" id="IPR018034">
    <property type="entry name" value="Kri1"/>
</dbReference>
<organism evidence="2 3">
    <name type="scientific">Geodia barretti</name>
    <name type="common">Barrett's horny sponge</name>
    <dbReference type="NCBI Taxonomy" id="519541"/>
    <lineage>
        <taxon>Eukaryota</taxon>
        <taxon>Metazoa</taxon>
        <taxon>Porifera</taxon>
        <taxon>Demospongiae</taxon>
        <taxon>Heteroscleromorpha</taxon>
        <taxon>Tetractinellida</taxon>
        <taxon>Astrophorina</taxon>
        <taxon>Geodiidae</taxon>
        <taxon>Geodia</taxon>
    </lineage>
</organism>
<feature type="region of interest" description="Disordered" evidence="1">
    <location>
        <begin position="34"/>
        <end position="58"/>
    </location>
</feature>
<reference evidence="2" key="1">
    <citation type="submission" date="2023-03" db="EMBL/GenBank/DDBJ databases">
        <authorList>
            <person name="Steffen K."/>
            <person name="Cardenas P."/>
        </authorList>
    </citation>
    <scope>NUCLEOTIDE SEQUENCE</scope>
</reference>
<dbReference type="EMBL" id="CASHTH010002329">
    <property type="protein sequence ID" value="CAI8028399.1"/>
    <property type="molecule type" value="Genomic_DNA"/>
</dbReference>
<dbReference type="Proteomes" id="UP001174909">
    <property type="component" value="Unassembled WGS sequence"/>
</dbReference>
<sequence length="145" mass="16515">MDVAFEDGITINKAYAAKYEAKKRAEELSKLRDQYGDVPLEASESSSSEEEEDEDAEMLTADVEKDFLRTLSLIHSRDPRIYDNKTQFFRKDGKYSTLFGVNFSWGENNFTLNTKINLGIANQNSELRVESSCWFPADVCCTSLN</sequence>
<comment type="caution">
    <text evidence="2">The sequence shown here is derived from an EMBL/GenBank/DDBJ whole genome shotgun (WGS) entry which is preliminary data.</text>
</comment>
<protein>
    <submittedName>
        <fullName evidence="2">Protein KRI1 homolog</fullName>
    </submittedName>
</protein>
<dbReference type="PANTHER" id="PTHR14490:SF5">
    <property type="entry name" value="PROTEIN KRI1 HOMOLOG"/>
    <property type="match status" value="1"/>
</dbReference>
<dbReference type="PANTHER" id="PTHR14490">
    <property type="entry name" value="ZINC FINGER, ZZ TYPE"/>
    <property type="match status" value="1"/>
</dbReference>
<name>A0AA35SFB6_GEOBA</name>
<accession>A0AA35SFB6</accession>
<dbReference type="AlphaFoldDB" id="A0AA35SFB6"/>
<proteinExistence type="predicted"/>
<feature type="compositionally biased region" description="Acidic residues" evidence="1">
    <location>
        <begin position="47"/>
        <end position="57"/>
    </location>
</feature>
<evidence type="ECO:0000313" key="3">
    <source>
        <dbReference type="Proteomes" id="UP001174909"/>
    </source>
</evidence>
<dbReference type="GO" id="GO:0000447">
    <property type="term" value="P:endonucleolytic cleavage in ITS1 to separate SSU-rRNA from 5.8S rRNA and LSU-rRNA from tricistronic rRNA transcript (SSU-rRNA, 5.8S rRNA, LSU-rRNA)"/>
    <property type="evidence" value="ECO:0007669"/>
    <property type="project" value="TreeGrafter"/>
</dbReference>
<keyword evidence="3" id="KW-1185">Reference proteome</keyword>
<evidence type="ECO:0000313" key="2">
    <source>
        <dbReference type="EMBL" id="CAI8028399.1"/>
    </source>
</evidence>
<dbReference type="GO" id="GO:0030686">
    <property type="term" value="C:90S preribosome"/>
    <property type="evidence" value="ECO:0007669"/>
    <property type="project" value="TreeGrafter"/>
</dbReference>
<gene>
    <name evidence="2" type="ORF">GBAR_LOCUS16203</name>
</gene>